<dbReference type="EMBL" id="JAAEEH010000056">
    <property type="protein sequence ID" value="NDL68726.1"/>
    <property type="molecule type" value="Genomic_DNA"/>
</dbReference>
<name>A0A7X5HY94_9FIRM</name>
<evidence type="ECO:0000313" key="1">
    <source>
        <dbReference type="EMBL" id="NDL68726.1"/>
    </source>
</evidence>
<keyword evidence="2" id="KW-1185">Reference proteome</keyword>
<dbReference type="AlphaFoldDB" id="A0A7X5HY94"/>
<dbReference type="RefSeq" id="WP_162371447.1">
    <property type="nucleotide sequence ID" value="NZ_JAAEEH010000056.1"/>
</dbReference>
<protein>
    <submittedName>
        <fullName evidence="1">Uncharacterized protein</fullName>
    </submittedName>
</protein>
<gene>
    <name evidence="1" type="ORF">GXN74_13360</name>
</gene>
<accession>A0A7X5HY94</accession>
<proteinExistence type="predicted"/>
<organism evidence="1 2">
    <name type="scientific">Anaerotalea alkaliphila</name>
    <dbReference type="NCBI Taxonomy" id="2662126"/>
    <lineage>
        <taxon>Bacteria</taxon>
        <taxon>Bacillati</taxon>
        <taxon>Bacillota</taxon>
        <taxon>Clostridia</taxon>
        <taxon>Eubacteriales</taxon>
        <taxon>Anaerotalea</taxon>
    </lineage>
</organism>
<dbReference type="Proteomes" id="UP000461585">
    <property type="component" value="Unassembled WGS sequence"/>
</dbReference>
<evidence type="ECO:0000313" key="2">
    <source>
        <dbReference type="Proteomes" id="UP000461585"/>
    </source>
</evidence>
<comment type="caution">
    <text evidence="1">The sequence shown here is derived from an EMBL/GenBank/DDBJ whole genome shotgun (WGS) entry which is preliminary data.</text>
</comment>
<reference evidence="1 2" key="1">
    <citation type="submission" date="2020-01" db="EMBL/GenBank/DDBJ databases">
        <title>Anaeroalcalibacter tamaniensis gen. nov., sp. nov., moderately halophilic strictly anaerobic fermenter bacterium from mud volcano of Taman peninsula.</title>
        <authorList>
            <person name="Frolova A."/>
            <person name="Merkel A.Y."/>
            <person name="Slobodkin A.I."/>
        </authorList>
    </citation>
    <scope>NUCLEOTIDE SEQUENCE [LARGE SCALE GENOMIC DNA]</scope>
    <source>
        <strain evidence="1 2">F-3ap</strain>
    </source>
</reference>
<sequence>MRDDAYRNWLQGKISSRPISDSISRCRRVEESLKMNLDEEFSKDGGRSLVELLEYSSEDESLNRPAPTGISFTPGSNIKNGMASLRSAVKKYLEFCHSTKLK</sequence>